<evidence type="ECO:0000313" key="3">
    <source>
        <dbReference type="Proteomes" id="UP000029719"/>
    </source>
</evidence>
<keyword evidence="1" id="KW-0812">Transmembrane</keyword>
<keyword evidence="1" id="KW-0472">Membrane</keyword>
<sequence length="167" mass="18325">MNLMTDAPEPTDNGVIGNQTVGSVEIPPDAGPPLTGELLPNAFRGLATENPRNFGGAQNARIFDAWVNDLVNERDHAKLLAKENQSKLDQALAELHAEKIEIVRLEGGIGHNFRLGLAQRMCTFFSPFLFGIAVDVYKTYPSQSFLIFVFAGGLLLTNFIPSRGKRR</sequence>
<protein>
    <submittedName>
        <fullName evidence="2">Uncharacterized protein</fullName>
    </submittedName>
</protein>
<reference evidence="2 3" key="1">
    <citation type="submission" date="2014-09" db="EMBL/GenBank/DDBJ databases">
        <title>Genome sequence of Pseudomonas lutea strain DSM 17257T.</title>
        <authorList>
            <person name="Kwak Y."/>
            <person name="Shin J.-H."/>
        </authorList>
    </citation>
    <scope>NUCLEOTIDE SEQUENCE [LARGE SCALE GENOMIC DNA]</scope>
    <source>
        <strain evidence="2 3">DSM 17257</strain>
    </source>
</reference>
<dbReference type="OrthoDB" id="9990513at2"/>
<organism evidence="2 3">
    <name type="scientific">Pseudomonas lutea</name>
    <dbReference type="NCBI Taxonomy" id="243924"/>
    <lineage>
        <taxon>Bacteria</taxon>
        <taxon>Pseudomonadati</taxon>
        <taxon>Pseudomonadota</taxon>
        <taxon>Gammaproteobacteria</taxon>
        <taxon>Pseudomonadales</taxon>
        <taxon>Pseudomonadaceae</taxon>
        <taxon>Pseudomonas</taxon>
    </lineage>
</organism>
<evidence type="ECO:0000313" key="2">
    <source>
        <dbReference type="EMBL" id="KGF64062.1"/>
    </source>
</evidence>
<dbReference type="RefSeq" id="WP_037016326.1">
    <property type="nucleotide sequence ID" value="NZ_JRMB01000002.1"/>
</dbReference>
<dbReference type="AlphaFoldDB" id="A0A9X0EE12"/>
<keyword evidence="1" id="KW-1133">Transmembrane helix</keyword>
<dbReference type="EMBL" id="JRMB01000002">
    <property type="protein sequence ID" value="KGF64062.1"/>
    <property type="molecule type" value="Genomic_DNA"/>
</dbReference>
<feature type="transmembrane region" description="Helical" evidence="1">
    <location>
        <begin position="143"/>
        <end position="161"/>
    </location>
</feature>
<gene>
    <name evidence="2" type="ORF">LT42_19485</name>
</gene>
<evidence type="ECO:0000256" key="1">
    <source>
        <dbReference type="SAM" id="Phobius"/>
    </source>
</evidence>
<name>A0A9X0EE12_9PSED</name>
<proteinExistence type="predicted"/>
<dbReference type="Proteomes" id="UP000029719">
    <property type="component" value="Unassembled WGS sequence"/>
</dbReference>
<comment type="caution">
    <text evidence="2">The sequence shown here is derived from an EMBL/GenBank/DDBJ whole genome shotgun (WGS) entry which is preliminary data.</text>
</comment>
<accession>A0A9X0EE12</accession>